<sequence>MAGTSGTGGHLPYFFLSYARTPRTHPDDENPNLPVERLYKELCREILQHTSLPAGVPPGFMDMDIRPGVEWGKRLARELATCRVFVPLYSRRYFQSEQCGKEWAAFELRRRLHLDGRRDIPEVIVPAFWVPVPDFELPDMAKSIQFTHPDLGAHYLERGLYGLMKIRRYRDHYKSAVDALAQRIIEVAEGVRLPPMTPCDYGSIKSAFNRDEERRFLIAVLAHTAATRTAARDARFYGSSPCDWSPYHPEDLRPVAQIAADIVRHLGFEPDVGTFDHHQDELLGTGAPSCPGIVLLDVWTALDPRLRPLLEAFDRADKPWVGVVVPWSGTDSQTGQNAAELRAALGALLPAKLAQGRPAARRALSDTSTVTGFETTLRPVVEAAGNSYLRHGRAFPPQVPGSGRPRLWPLTPDDPASGDPGSGGPAPDDPPGRKGRQ</sequence>
<dbReference type="Gene3D" id="3.40.50.10140">
    <property type="entry name" value="Toll/interleukin-1 receptor homology (TIR) domain"/>
    <property type="match status" value="1"/>
</dbReference>
<dbReference type="NCBIfam" id="TIGR04276">
    <property type="entry name" value="FxsC_Cterm"/>
    <property type="match status" value="1"/>
</dbReference>
<evidence type="ECO:0000313" key="3">
    <source>
        <dbReference type="EMBL" id="WUP78221.1"/>
    </source>
</evidence>
<feature type="domain" description="TIR" evidence="2">
    <location>
        <begin position="10"/>
        <end position="164"/>
    </location>
</feature>
<name>A0ABZ1SZW8_9ACTN</name>
<proteinExistence type="predicted"/>
<organism evidence="3 4">
    <name type="scientific">Microbispora hainanensis</name>
    <dbReference type="NCBI Taxonomy" id="568844"/>
    <lineage>
        <taxon>Bacteria</taxon>
        <taxon>Bacillati</taxon>
        <taxon>Actinomycetota</taxon>
        <taxon>Actinomycetes</taxon>
        <taxon>Streptosporangiales</taxon>
        <taxon>Streptosporangiaceae</taxon>
        <taxon>Microbispora</taxon>
    </lineage>
</organism>
<keyword evidence="4" id="KW-1185">Reference proteome</keyword>
<gene>
    <name evidence="3" type="ORF">OG913_14875</name>
</gene>
<dbReference type="NCBIfam" id="NF040588">
    <property type="entry name" value="FxsC_Nterm"/>
    <property type="match status" value="1"/>
</dbReference>
<dbReference type="InterPro" id="IPR026367">
    <property type="entry name" value="FxsC_C"/>
</dbReference>
<dbReference type="InterPro" id="IPR035897">
    <property type="entry name" value="Toll_tir_struct_dom_sf"/>
</dbReference>
<dbReference type="InterPro" id="IPR000157">
    <property type="entry name" value="TIR_dom"/>
</dbReference>
<evidence type="ECO:0000259" key="2">
    <source>
        <dbReference type="PROSITE" id="PS50104"/>
    </source>
</evidence>
<dbReference type="Proteomes" id="UP001432011">
    <property type="component" value="Chromosome"/>
</dbReference>
<dbReference type="RefSeq" id="WP_328710559.1">
    <property type="nucleotide sequence ID" value="NZ_CP108085.1"/>
</dbReference>
<feature type="region of interest" description="Disordered" evidence="1">
    <location>
        <begin position="391"/>
        <end position="437"/>
    </location>
</feature>
<evidence type="ECO:0000313" key="4">
    <source>
        <dbReference type="Proteomes" id="UP001432011"/>
    </source>
</evidence>
<dbReference type="Pfam" id="PF13676">
    <property type="entry name" value="TIR_2"/>
    <property type="match status" value="1"/>
</dbReference>
<protein>
    <submittedName>
        <fullName evidence="3">TIR-like protein FxsC</fullName>
    </submittedName>
</protein>
<reference evidence="3" key="1">
    <citation type="submission" date="2022-10" db="EMBL/GenBank/DDBJ databases">
        <title>The complete genomes of actinobacterial strains from the NBC collection.</title>
        <authorList>
            <person name="Joergensen T.S."/>
            <person name="Alvarez Arevalo M."/>
            <person name="Sterndorff E.B."/>
            <person name="Faurdal D."/>
            <person name="Vuksanovic O."/>
            <person name="Mourched A.-S."/>
            <person name="Charusanti P."/>
            <person name="Shaw S."/>
            <person name="Blin K."/>
            <person name="Weber T."/>
        </authorList>
    </citation>
    <scope>NUCLEOTIDE SEQUENCE</scope>
    <source>
        <strain evidence="3">NBC_00254</strain>
    </source>
</reference>
<dbReference type="PROSITE" id="PS50104">
    <property type="entry name" value="TIR"/>
    <property type="match status" value="1"/>
</dbReference>
<dbReference type="SUPFAM" id="SSF52200">
    <property type="entry name" value="Toll/Interleukin receptor TIR domain"/>
    <property type="match status" value="1"/>
</dbReference>
<evidence type="ECO:0000256" key="1">
    <source>
        <dbReference type="SAM" id="MobiDB-lite"/>
    </source>
</evidence>
<accession>A0ABZ1SZW8</accession>
<dbReference type="EMBL" id="CP108085">
    <property type="protein sequence ID" value="WUP78221.1"/>
    <property type="molecule type" value="Genomic_DNA"/>
</dbReference>
<dbReference type="InterPro" id="IPR047603">
    <property type="entry name" value="FxsC_N"/>
</dbReference>